<accession>A0ABV9QP95</accession>
<gene>
    <name evidence="4" type="ORF">ACFO4R_10845</name>
</gene>
<evidence type="ECO:0000313" key="4">
    <source>
        <dbReference type="EMBL" id="MFC4805567.1"/>
    </source>
</evidence>
<dbReference type="EMBL" id="JBHSHL010000052">
    <property type="protein sequence ID" value="MFC4805567.1"/>
    <property type="molecule type" value="Genomic_DNA"/>
</dbReference>
<dbReference type="InterPro" id="IPR052399">
    <property type="entry name" value="Phage_Baseplate_Assmbl_Protein"/>
</dbReference>
<evidence type="ECO:0000259" key="3">
    <source>
        <dbReference type="Pfam" id="PF26079"/>
    </source>
</evidence>
<comment type="caution">
    <text evidence="4">The sequence shown here is derived from an EMBL/GenBank/DDBJ whole genome shotgun (WGS) entry which is preliminary data.</text>
</comment>
<name>A0ABV9QP95_9FIRM</name>
<dbReference type="Pfam" id="PF26079">
    <property type="entry name" value="Baseplate_J_C"/>
    <property type="match status" value="1"/>
</dbReference>
<organism evidence="4 5">
    <name type="scientific">Filifactor villosus</name>
    <dbReference type="NCBI Taxonomy" id="29374"/>
    <lineage>
        <taxon>Bacteria</taxon>
        <taxon>Bacillati</taxon>
        <taxon>Bacillota</taxon>
        <taxon>Clostridia</taxon>
        <taxon>Peptostreptococcales</taxon>
        <taxon>Filifactoraceae</taxon>
        <taxon>Filifactor</taxon>
    </lineage>
</organism>
<evidence type="ECO:0000313" key="5">
    <source>
        <dbReference type="Proteomes" id="UP001595916"/>
    </source>
</evidence>
<sequence>MNDVFEQYKADFLLERMLSRVSDSIDKREGSVIYDALSPSAVEMDILYQELAFVLKNAFATTADRLGLERIAAAVGMSIYPATPAVVKAEFNLQIPLGSKFYIEQVEFTARSFLEESQSKFYYELVCDREGTAGNIPSGKLLPSQTIEGLQSALIVAVIERGQEEEELEHLRERYLSRVREPATSGNVYHYKKWAFEVPGVGAVKVFPLNSGPGTVKLVFVNDKFQTPGKELIETVRAHVDANRPIGATVEVVGATSNSISVSVKVKTLQGTTLSKIQNEFSSALKEYFKSISFKADYVSIAKVGNVLLNVPGVLDYQELKLNSSTENVVLSAEEIPILSSVSVEVMK</sequence>
<protein>
    <submittedName>
        <fullName evidence="4">Baseplate J/gp47 family protein</fullName>
    </submittedName>
</protein>
<dbReference type="Pfam" id="PF26078">
    <property type="entry name" value="Baseplate_J_M"/>
    <property type="match status" value="1"/>
</dbReference>
<dbReference type="PANTHER" id="PTHR37829:SF3">
    <property type="entry name" value="PROTEIN JAYE-RELATED"/>
    <property type="match status" value="1"/>
</dbReference>
<dbReference type="PANTHER" id="PTHR37829">
    <property type="entry name" value="PHAGE-LIKE ELEMENT PBSX PROTEIN XKDT"/>
    <property type="match status" value="1"/>
</dbReference>
<comment type="similarity">
    <text evidence="1">Belongs to the Mu gp47/PBSX XkdT family.</text>
</comment>
<dbReference type="InterPro" id="IPR058531">
    <property type="entry name" value="Baseplate_J_M"/>
</dbReference>
<dbReference type="Proteomes" id="UP001595916">
    <property type="component" value="Unassembled WGS sequence"/>
</dbReference>
<feature type="domain" description="Baseplate J-like C-terminal" evidence="3">
    <location>
        <begin position="260"/>
        <end position="344"/>
    </location>
</feature>
<feature type="domain" description="Baseplate J-like central" evidence="2">
    <location>
        <begin position="183"/>
        <end position="253"/>
    </location>
</feature>
<reference evidence="5" key="1">
    <citation type="journal article" date="2019" name="Int. J. Syst. Evol. Microbiol.">
        <title>The Global Catalogue of Microorganisms (GCM) 10K type strain sequencing project: providing services to taxonomists for standard genome sequencing and annotation.</title>
        <authorList>
            <consortium name="The Broad Institute Genomics Platform"/>
            <consortium name="The Broad Institute Genome Sequencing Center for Infectious Disease"/>
            <person name="Wu L."/>
            <person name="Ma J."/>
        </authorList>
    </citation>
    <scope>NUCLEOTIDE SEQUENCE [LARGE SCALE GENOMIC DNA]</scope>
    <source>
        <strain evidence="5">CCUG 46385</strain>
    </source>
</reference>
<proteinExistence type="inferred from homology"/>
<evidence type="ECO:0000256" key="1">
    <source>
        <dbReference type="ARBA" id="ARBA00038087"/>
    </source>
</evidence>
<evidence type="ECO:0000259" key="2">
    <source>
        <dbReference type="Pfam" id="PF26078"/>
    </source>
</evidence>
<dbReference type="RefSeq" id="WP_379789151.1">
    <property type="nucleotide sequence ID" value="NZ_JBHSHL010000052.1"/>
</dbReference>
<keyword evidence="5" id="KW-1185">Reference proteome</keyword>
<dbReference type="InterPro" id="IPR058530">
    <property type="entry name" value="Baseplate_J-like_C"/>
</dbReference>